<feature type="region of interest" description="Disordered" evidence="1">
    <location>
        <begin position="49"/>
        <end position="81"/>
    </location>
</feature>
<evidence type="ECO:0000256" key="1">
    <source>
        <dbReference type="SAM" id="MobiDB-lite"/>
    </source>
</evidence>
<keyword evidence="2" id="KW-0472">Membrane</keyword>
<reference evidence="4 5" key="1">
    <citation type="submission" date="2020-04" db="EMBL/GenBank/DDBJ databases">
        <title>Plant Genome Project.</title>
        <authorList>
            <person name="Zhang R.-G."/>
        </authorList>
    </citation>
    <scope>NUCLEOTIDE SEQUENCE [LARGE SCALE GENOMIC DNA]</scope>
    <source>
        <strain evidence="4">YNK0</strain>
        <tissue evidence="4">Leaf</tissue>
    </source>
</reference>
<feature type="compositionally biased region" description="Polar residues" evidence="1">
    <location>
        <begin position="251"/>
        <end position="261"/>
    </location>
</feature>
<dbReference type="AlphaFoldDB" id="A0A834YJL7"/>
<feature type="transmembrane region" description="Helical" evidence="2">
    <location>
        <begin position="139"/>
        <end position="160"/>
    </location>
</feature>
<evidence type="ECO:0000313" key="5">
    <source>
        <dbReference type="Proteomes" id="UP000655225"/>
    </source>
</evidence>
<dbReference type="EMBL" id="JABCRI010000018">
    <property type="protein sequence ID" value="KAF8390054.1"/>
    <property type="molecule type" value="Genomic_DNA"/>
</dbReference>
<dbReference type="Proteomes" id="UP000655225">
    <property type="component" value="Unassembled WGS sequence"/>
</dbReference>
<evidence type="ECO:0000313" key="4">
    <source>
        <dbReference type="EMBL" id="KAF8390054.1"/>
    </source>
</evidence>
<keyword evidence="5" id="KW-1185">Reference proteome</keyword>
<protein>
    <submittedName>
        <fullName evidence="4">Uncharacterized protein</fullName>
    </submittedName>
</protein>
<keyword evidence="2" id="KW-0812">Transmembrane</keyword>
<evidence type="ECO:0000313" key="3">
    <source>
        <dbReference type="EMBL" id="KAF8369701.1"/>
    </source>
</evidence>
<proteinExistence type="predicted"/>
<dbReference type="OrthoDB" id="674685at2759"/>
<feature type="compositionally biased region" description="Polar residues" evidence="1">
    <location>
        <begin position="57"/>
        <end position="72"/>
    </location>
</feature>
<dbReference type="PANTHER" id="PTHR33237:SF31">
    <property type="entry name" value="F2P16.13 PROTEIN"/>
    <property type="match status" value="1"/>
</dbReference>
<feature type="region of interest" description="Disordered" evidence="1">
    <location>
        <begin position="1"/>
        <end position="37"/>
    </location>
</feature>
<organism evidence="4 5">
    <name type="scientific">Tetracentron sinense</name>
    <name type="common">Spur-leaf</name>
    <dbReference type="NCBI Taxonomy" id="13715"/>
    <lineage>
        <taxon>Eukaryota</taxon>
        <taxon>Viridiplantae</taxon>
        <taxon>Streptophyta</taxon>
        <taxon>Embryophyta</taxon>
        <taxon>Tracheophyta</taxon>
        <taxon>Spermatophyta</taxon>
        <taxon>Magnoliopsida</taxon>
        <taxon>Trochodendrales</taxon>
        <taxon>Trochodendraceae</taxon>
        <taxon>Tetracentron</taxon>
    </lineage>
</organism>
<dbReference type="PANTHER" id="PTHR33237">
    <property type="entry name" value="F2P16.13 PROTEIN-RELATED"/>
    <property type="match status" value="1"/>
</dbReference>
<keyword evidence="2" id="KW-1133">Transmembrane helix</keyword>
<comment type="caution">
    <text evidence="4">The sequence shown here is derived from an EMBL/GenBank/DDBJ whole genome shotgun (WGS) entry which is preliminary data.</text>
</comment>
<feature type="compositionally biased region" description="Basic and acidic residues" evidence="1">
    <location>
        <begin position="9"/>
        <end position="19"/>
    </location>
</feature>
<gene>
    <name evidence="4" type="ORF">HHK36_024575</name>
    <name evidence="3" type="ORF">HHK36_032276</name>
</gene>
<sequence>MGCGSCKPRVMEDPQKTESDYELSETSSVPSFSGDSVHLRLEPLPGLKQKRSHCFPKTQTGYPNEGRNSFSGYPNEGRDSNPVVSTTITGRRWNAAAAFVDDVFNSIAPPISGANNQYSSSRPLLDFAMKGLASFPESATFLLILISVFSMFSIVTFLCASHKYLKSRRDNEDITIPSSNRKLVSHLSNNISSKALLMVKLISWRKDEDDDDDDEALWKKTIMMGERCRPLDFSGRIIYDSEGNRLPESPPTNHSPSPVVG</sequence>
<accession>A0A834YJL7</accession>
<name>A0A834YJL7_TETSI</name>
<feature type="compositionally biased region" description="Polar residues" evidence="1">
    <location>
        <begin position="24"/>
        <end position="34"/>
    </location>
</feature>
<feature type="region of interest" description="Disordered" evidence="1">
    <location>
        <begin position="242"/>
        <end position="261"/>
    </location>
</feature>
<evidence type="ECO:0000256" key="2">
    <source>
        <dbReference type="SAM" id="Phobius"/>
    </source>
</evidence>
<dbReference type="EMBL" id="JABCRI010000583">
    <property type="protein sequence ID" value="KAF8369701.1"/>
    <property type="molecule type" value="Genomic_DNA"/>
</dbReference>